<evidence type="ECO:0000313" key="3">
    <source>
        <dbReference type="EMBL" id="CAH1257220.1"/>
    </source>
</evidence>
<proteinExistence type="predicted"/>
<dbReference type="AlphaFoldDB" id="A0A8K0EMB1"/>
<dbReference type="OrthoDB" id="10015713at2759"/>
<feature type="signal peptide" evidence="2">
    <location>
        <begin position="1"/>
        <end position="20"/>
    </location>
</feature>
<evidence type="ECO:0000256" key="2">
    <source>
        <dbReference type="SAM" id="SignalP"/>
    </source>
</evidence>
<feature type="region of interest" description="Disordered" evidence="1">
    <location>
        <begin position="248"/>
        <end position="273"/>
    </location>
</feature>
<accession>A0A8K0EMB1</accession>
<organism evidence="3 4">
    <name type="scientific">Branchiostoma lanceolatum</name>
    <name type="common">Common lancelet</name>
    <name type="synonym">Amphioxus lanceolatum</name>
    <dbReference type="NCBI Taxonomy" id="7740"/>
    <lineage>
        <taxon>Eukaryota</taxon>
        <taxon>Metazoa</taxon>
        <taxon>Chordata</taxon>
        <taxon>Cephalochordata</taxon>
        <taxon>Leptocardii</taxon>
        <taxon>Amphioxiformes</taxon>
        <taxon>Branchiostomatidae</taxon>
        <taxon>Branchiostoma</taxon>
    </lineage>
</organism>
<feature type="chain" id="PRO_5035466923" evidence="2">
    <location>
        <begin position="21"/>
        <end position="302"/>
    </location>
</feature>
<protein>
    <submittedName>
        <fullName evidence="3">Hypp1796 protein</fullName>
    </submittedName>
</protein>
<reference evidence="3" key="1">
    <citation type="submission" date="2022-01" db="EMBL/GenBank/DDBJ databases">
        <authorList>
            <person name="Braso-Vives M."/>
        </authorList>
    </citation>
    <scope>NUCLEOTIDE SEQUENCE</scope>
</reference>
<keyword evidence="2" id="KW-0732">Signal</keyword>
<evidence type="ECO:0000256" key="1">
    <source>
        <dbReference type="SAM" id="MobiDB-lite"/>
    </source>
</evidence>
<keyword evidence="4" id="KW-1185">Reference proteome</keyword>
<dbReference type="Proteomes" id="UP000838412">
    <property type="component" value="Chromosome 3"/>
</dbReference>
<sequence length="302" mass="34666">MFWRLLKYLWPLYLLACGSSFYSDLCEEALDRQLIPRDPIARGLLDGLKVFDTTSDQLLAYPVANEEIFVRAYLRPGNETHYSRIVQCDLYKDVHRDTMVKRLTAGGRDTGRVNMPESWRFPYLVKSCLRLRFPSTEFDVPVEEAPPYHPITWLELARNIRDWTKDYLREALSEEPTDSYTGPGPRPLRWTDLLQDGYRSVMDKIFWSETPADDSTTDQVPEIDCAGDKAEAKEDTLTSGHTYFWPWTTSVDNGDDETPDPGTQEDSADPGWNVSAWIDRIFQKPMTGQNSADPPVILDDPP</sequence>
<name>A0A8K0EMB1_BRALA</name>
<feature type="region of interest" description="Disordered" evidence="1">
    <location>
        <begin position="283"/>
        <end position="302"/>
    </location>
</feature>
<gene>
    <name evidence="3" type="primary">Hypp1796</name>
    <name evidence="3" type="ORF">BLAG_LOCUS15216</name>
</gene>
<evidence type="ECO:0000313" key="4">
    <source>
        <dbReference type="Proteomes" id="UP000838412"/>
    </source>
</evidence>
<dbReference type="EMBL" id="OV696688">
    <property type="protein sequence ID" value="CAH1257220.1"/>
    <property type="molecule type" value="Genomic_DNA"/>
</dbReference>